<name>A0A5S4GMD2_9ACTN</name>
<dbReference type="InterPro" id="IPR030678">
    <property type="entry name" value="Peptide/Ni-bd"/>
</dbReference>
<accession>A0A5S4GMD2</accession>
<evidence type="ECO:0000259" key="1">
    <source>
        <dbReference type="Pfam" id="PF00496"/>
    </source>
</evidence>
<dbReference type="PANTHER" id="PTHR30290">
    <property type="entry name" value="PERIPLASMIC BINDING COMPONENT OF ABC TRANSPORTER"/>
    <property type="match status" value="1"/>
</dbReference>
<dbReference type="GO" id="GO:0015833">
    <property type="term" value="P:peptide transport"/>
    <property type="evidence" value="ECO:0007669"/>
    <property type="project" value="TreeGrafter"/>
</dbReference>
<dbReference type="InterPro" id="IPR039424">
    <property type="entry name" value="SBP_5"/>
</dbReference>
<comment type="caution">
    <text evidence="2">The sequence shown here is derived from an EMBL/GenBank/DDBJ whole genome shotgun (WGS) entry which is preliminary data.</text>
</comment>
<dbReference type="CDD" id="cd00995">
    <property type="entry name" value="PBP2_NikA_DppA_OppA_like"/>
    <property type="match status" value="1"/>
</dbReference>
<dbReference type="AlphaFoldDB" id="A0A5S4GMD2"/>
<gene>
    <name evidence="2" type="ORF">ETD96_25940</name>
</gene>
<dbReference type="InterPro" id="IPR006311">
    <property type="entry name" value="TAT_signal"/>
</dbReference>
<dbReference type="Pfam" id="PF00496">
    <property type="entry name" value="SBP_bac_5"/>
    <property type="match status" value="1"/>
</dbReference>
<dbReference type="OrthoDB" id="5243526at2"/>
<organism evidence="2 3">
    <name type="scientific">Actinomadura geliboluensis</name>
    <dbReference type="NCBI Taxonomy" id="882440"/>
    <lineage>
        <taxon>Bacteria</taxon>
        <taxon>Bacillati</taxon>
        <taxon>Actinomycetota</taxon>
        <taxon>Actinomycetes</taxon>
        <taxon>Streptosporangiales</taxon>
        <taxon>Thermomonosporaceae</taxon>
        <taxon>Actinomadura</taxon>
    </lineage>
</organism>
<dbReference type="InterPro" id="IPR000914">
    <property type="entry name" value="SBP_5_dom"/>
</dbReference>
<dbReference type="RefSeq" id="WP_138639098.1">
    <property type="nucleotide sequence ID" value="NZ_JASWDG010000047.1"/>
</dbReference>
<protein>
    <submittedName>
        <fullName evidence="2">ABC transporter substrate-binding protein</fullName>
    </submittedName>
</protein>
<proteinExistence type="predicted"/>
<dbReference type="Gene3D" id="3.40.190.10">
    <property type="entry name" value="Periplasmic binding protein-like II"/>
    <property type="match status" value="1"/>
</dbReference>
<evidence type="ECO:0000313" key="2">
    <source>
        <dbReference type="EMBL" id="TMR34105.1"/>
    </source>
</evidence>
<dbReference type="Proteomes" id="UP000305238">
    <property type="component" value="Unassembled WGS sequence"/>
</dbReference>
<dbReference type="Gene3D" id="3.90.76.10">
    <property type="entry name" value="Dipeptide-binding Protein, Domain 1"/>
    <property type="match status" value="1"/>
</dbReference>
<dbReference type="PROSITE" id="PS51318">
    <property type="entry name" value="TAT"/>
    <property type="match status" value="1"/>
</dbReference>
<reference evidence="2 3" key="1">
    <citation type="submission" date="2019-05" db="EMBL/GenBank/DDBJ databases">
        <title>Draft genome sequence of Actinomadura geliboluensis A8036.</title>
        <authorList>
            <person name="Saricaoglu S."/>
            <person name="Isik K."/>
        </authorList>
    </citation>
    <scope>NUCLEOTIDE SEQUENCE [LARGE SCALE GENOMIC DNA]</scope>
    <source>
        <strain evidence="2 3">A8036</strain>
    </source>
</reference>
<feature type="domain" description="Solute-binding protein family 5" evidence="1">
    <location>
        <begin position="82"/>
        <end position="447"/>
    </location>
</feature>
<sequence>MTIFDEPHRMTRRGLLAAGGALAAGGLLAGCGRASGRALGALTVSVPLLPDRLHTTRAVGPILGVVLLGLEPLMLLGPDGAVRPNLALSHEQPKPTRHVFRLRPGVRFWDGSPLTADDVVASFEAHFAKGSDSAAGSYWTTVARVRAERPDVVVVDLHRPQTDFVYTVARTGVFSAAYARRHGPRLGTPGVLNMGTGPYRFETMTPYSRVLMTRNERYWGGVPRAGRIDAQVLDKNGLLLGVQAGEIDVVFNVPNTHLASFSDLRDVTLTKVVDAAVYKFNFSAGKEPWNDPHLRRAFAHTVDRAAIARDVMHGAVPAAAPAPPANFSGTMPEAKVQAAYAELDRLLPAHDLARARRELAASSRPDGLDVTVLVLPSDPSLSSITQTVAQSAAKIGINVKVREADEGTYTNAVYLKHETEGLSIDNFGAGSPDVLNVPDLVFHSRNSRPDGFTNVADHRDAGIDALLDEGARLKAGDPARAKLSLEVLARGARELPYLPVAYPNLYLALKDQYRFTGFNAYWWMNRWPDQLHPAGA</sequence>
<dbReference type="Gene3D" id="3.10.105.10">
    <property type="entry name" value="Dipeptide-binding Protein, Domain 3"/>
    <property type="match status" value="1"/>
</dbReference>
<dbReference type="PIRSF" id="PIRSF002741">
    <property type="entry name" value="MppA"/>
    <property type="match status" value="1"/>
</dbReference>
<dbReference type="GO" id="GO:0043190">
    <property type="term" value="C:ATP-binding cassette (ABC) transporter complex"/>
    <property type="evidence" value="ECO:0007669"/>
    <property type="project" value="InterPro"/>
</dbReference>
<dbReference type="GO" id="GO:0042597">
    <property type="term" value="C:periplasmic space"/>
    <property type="evidence" value="ECO:0007669"/>
    <property type="project" value="UniProtKB-ARBA"/>
</dbReference>
<dbReference type="SUPFAM" id="SSF53850">
    <property type="entry name" value="Periplasmic binding protein-like II"/>
    <property type="match status" value="1"/>
</dbReference>
<evidence type="ECO:0000313" key="3">
    <source>
        <dbReference type="Proteomes" id="UP000305238"/>
    </source>
</evidence>
<dbReference type="GO" id="GO:1904680">
    <property type="term" value="F:peptide transmembrane transporter activity"/>
    <property type="evidence" value="ECO:0007669"/>
    <property type="project" value="TreeGrafter"/>
</dbReference>
<keyword evidence="3" id="KW-1185">Reference proteome</keyword>
<dbReference type="EMBL" id="VCKZ01000213">
    <property type="protein sequence ID" value="TMR34105.1"/>
    <property type="molecule type" value="Genomic_DNA"/>
</dbReference>